<evidence type="ECO:0000256" key="1">
    <source>
        <dbReference type="SAM" id="MobiDB-lite"/>
    </source>
</evidence>
<evidence type="ECO:0000313" key="3">
    <source>
        <dbReference type="EMBL" id="MBK8571996.1"/>
    </source>
</evidence>
<dbReference type="SUPFAM" id="SSF117074">
    <property type="entry name" value="Hypothetical protein PA1324"/>
    <property type="match status" value="1"/>
</dbReference>
<feature type="region of interest" description="Disordered" evidence="1">
    <location>
        <begin position="145"/>
        <end position="178"/>
    </location>
</feature>
<proteinExistence type="predicted"/>
<evidence type="ECO:0008006" key="5">
    <source>
        <dbReference type="Google" id="ProtNLM"/>
    </source>
</evidence>
<dbReference type="EMBL" id="JADKCH010000002">
    <property type="protein sequence ID" value="MBK8571996.1"/>
    <property type="molecule type" value="Genomic_DNA"/>
</dbReference>
<evidence type="ECO:0000313" key="4">
    <source>
        <dbReference type="Proteomes" id="UP000709959"/>
    </source>
</evidence>
<dbReference type="Proteomes" id="UP000709959">
    <property type="component" value="Unassembled WGS sequence"/>
</dbReference>
<sequence>MKRSYVVASALMLGLSLQAAEGKHISRATLQTRAGATVASAQADSNGCVRFTNVPPGEYQVVITSADGRSVSLADLDGDGRSDIIIEGRGAGGSSLSTGGGAGKVSVQDLSITRSTASGAAPASPGSGGGAGKVNVQDLSITKQTQGSTFGEKAPGGSGVSGGVVSPRDHASGLPTGRRMHKPMVCLVDWDLAKGKGGFTSERAAQAEGQQLPDTPGGRCVVKVVADEQPGTIEVLSWSWGASQAGKHTKTGHVTLLK</sequence>
<reference evidence="3 4" key="1">
    <citation type="submission" date="2020-10" db="EMBL/GenBank/DDBJ databases">
        <title>Connecting structure to function with the recovery of over 1000 high-quality activated sludge metagenome-assembled genomes encoding full-length rRNA genes using long-read sequencing.</title>
        <authorList>
            <person name="Singleton C.M."/>
            <person name="Petriglieri F."/>
            <person name="Kristensen J.M."/>
            <person name="Kirkegaard R.H."/>
            <person name="Michaelsen T.Y."/>
            <person name="Andersen M.H."/>
            <person name="Karst S.M."/>
            <person name="Dueholm M.S."/>
            <person name="Nielsen P.H."/>
            <person name="Albertsen M."/>
        </authorList>
    </citation>
    <scope>NUCLEOTIDE SEQUENCE [LARGE SCALE GENOMIC DNA]</scope>
    <source>
        <strain evidence="3">OdNE_18-Q3-R46-58_MAXAC.008</strain>
    </source>
</reference>
<dbReference type="InterPro" id="IPR013517">
    <property type="entry name" value="FG-GAP"/>
</dbReference>
<name>A0A936F1D4_9BACT</name>
<dbReference type="InterPro" id="IPR013783">
    <property type="entry name" value="Ig-like_fold"/>
</dbReference>
<evidence type="ECO:0000256" key="2">
    <source>
        <dbReference type="SAM" id="SignalP"/>
    </source>
</evidence>
<comment type="caution">
    <text evidence="3">The sequence shown here is derived from an EMBL/GenBank/DDBJ whole genome shotgun (WGS) entry which is preliminary data.</text>
</comment>
<dbReference type="AlphaFoldDB" id="A0A936F1D4"/>
<gene>
    <name evidence="3" type="ORF">IPN91_04975</name>
</gene>
<dbReference type="Pfam" id="PF01839">
    <property type="entry name" value="FG-GAP"/>
    <property type="match status" value="1"/>
</dbReference>
<feature type="chain" id="PRO_5036713669" description="SD-repeat containing protein B domain-containing protein" evidence="2">
    <location>
        <begin position="20"/>
        <end position="258"/>
    </location>
</feature>
<organism evidence="3 4">
    <name type="scientific">Candidatus Geothrix odensensis</name>
    <dbReference type="NCBI Taxonomy" id="2954440"/>
    <lineage>
        <taxon>Bacteria</taxon>
        <taxon>Pseudomonadati</taxon>
        <taxon>Acidobacteriota</taxon>
        <taxon>Holophagae</taxon>
        <taxon>Holophagales</taxon>
        <taxon>Holophagaceae</taxon>
        <taxon>Geothrix</taxon>
    </lineage>
</organism>
<keyword evidence="2" id="KW-0732">Signal</keyword>
<accession>A0A936F1D4</accession>
<dbReference type="Gene3D" id="2.60.40.10">
    <property type="entry name" value="Immunoglobulins"/>
    <property type="match status" value="1"/>
</dbReference>
<protein>
    <recommendedName>
        <fullName evidence="5">SD-repeat containing protein B domain-containing protein</fullName>
    </recommendedName>
</protein>
<feature type="signal peptide" evidence="2">
    <location>
        <begin position="1"/>
        <end position="19"/>
    </location>
</feature>